<feature type="transmembrane region" description="Helical" evidence="2">
    <location>
        <begin position="29"/>
        <end position="53"/>
    </location>
</feature>
<keyword evidence="2" id="KW-0472">Membrane</keyword>
<accession>A0A5C5ZQ89</accession>
<evidence type="ECO:0000313" key="4">
    <source>
        <dbReference type="Proteomes" id="UP000315440"/>
    </source>
</evidence>
<protein>
    <submittedName>
        <fullName evidence="3">Uncharacterized protein</fullName>
    </submittedName>
</protein>
<dbReference type="AlphaFoldDB" id="A0A5C5ZQ89"/>
<sequence>MMTNAGRRNLETESAPAARGRTTPRRRAALTLAEVLISMGILTLGLLGVASLFPVGGSYMQSGDIADQGNALAQAALNDAITRGWLDPDNWVQLDPNLEPIPTGNAGRLETVPGLINRIRALDANGYNEEGYGLLTAGNPERAHALIGPGPIDHYLNRGYGAAFVIDPLGMASALNETSPLVYASFRGAAINSAAARRFPAFDGGPAPSSPYWGPFANPLCWPVRRVTTTFPAYDPNGNTYITSSNRRQMLQLPKADALFSGANDIALELPARGDDPALGRWQTVTVDEQAQPLNRQTRGDYSWLLTVNPVTSEARNALVSTPDAYPYDVSAVVFHKRVLGDGYLETLQAERLVRGRVVTTGIGGGEMLLERFYASSGAVSGAIVNGAKEPEESPFEELRSGQYVMVCGPHPLSTAELPKFFLAWYRVVNIDGEGEALNPLGEKLTSAGSIPDRRLVALRGPDWPWAESVNGGDNTELSNDLRVAIIPGAVAVHTKTMRLEAGSAWAVE</sequence>
<keyword evidence="2" id="KW-1133">Transmembrane helix</keyword>
<gene>
    <name evidence="3" type="ORF">Mal64_24720</name>
</gene>
<feature type="region of interest" description="Disordered" evidence="1">
    <location>
        <begin position="1"/>
        <end position="23"/>
    </location>
</feature>
<evidence type="ECO:0000256" key="2">
    <source>
        <dbReference type="SAM" id="Phobius"/>
    </source>
</evidence>
<evidence type="ECO:0000256" key="1">
    <source>
        <dbReference type="SAM" id="MobiDB-lite"/>
    </source>
</evidence>
<dbReference type="EMBL" id="SJPQ01000002">
    <property type="protein sequence ID" value="TWT88981.1"/>
    <property type="molecule type" value="Genomic_DNA"/>
</dbReference>
<organism evidence="3 4">
    <name type="scientific">Pseudobythopirellula maris</name>
    <dbReference type="NCBI Taxonomy" id="2527991"/>
    <lineage>
        <taxon>Bacteria</taxon>
        <taxon>Pseudomonadati</taxon>
        <taxon>Planctomycetota</taxon>
        <taxon>Planctomycetia</taxon>
        <taxon>Pirellulales</taxon>
        <taxon>Lacipirellulaceae</taxon>
        <taxon>Pseudobythopirellula</taxon>
    </lineage>
</organism>
<keyword evidence="2" id="KW-0812">Transmembrane</keyword>
<keyword evidence="4" id="KW-1185">Reference proteome</keyword>
<proteinExistence type="predicted"/>
<dbReference type="Proteomes" id="UP000315440">
    <property type="component" value="Unassembled WGS sequence"/>
</dbReference>
<reference evidence="3 4" key="1">
    <citation type="submission" date="2019-02" db="EMBL/GenBank/DDBJ databases">
        <title>Deep-cultivation of Planctomycetes and their phenomic and genomic characterization uncovers novel biology.</title>
        <authorList>
            <person name="Wiegand S."/>
            <person name="Jogler M."/>
            <person name="Boedeker C."/>
            <person name="Pinto D."/>
            <person name="Vollmers J."/>
            <person name="Rivas-Marin E."/>
            <person name="Kohn T."/>
            <person name="Peeters S.H."/>
            <person name="Heuer A."/>
            <person name="Rast P."/>
            <person name="Oberbeckmann S."/>
            <person name="Bunk B."/>
            <person name="Jeske O."/>
            <person name="Meyerdierks A."/>
            <person name="Storesund J.E."/>
            <person name="Kallscheuer N."/>
            <person name="Luecker S."/>
            <person name="Lage O.M."/>
            <person name="Pohl T."/>
            <person name="Merkel B.J."/>
            <person name="Hornburger P."/>
            <person name="Mueller R.-W."/>
            <person name="Bruemmer F."/>
            <person name="Labrenz M."/>
            <person name="Spormann A.M."/>
            <person name="Op Den Camp H."/>
            <person name="Overmann J."/>
            <person name="Amann R."/>
            <person name="Jetten M.S.M."/>
            <person name="Mascher T."/>
            <person name="Medema M.H."/>
            <person name="Devos D.P."/>
            <person name="Kaster A.-K."/>
            <person name="Ovreas L."/>
            <person name="Rohde M."/>
            <person name="Galperin M.Y."/>
            <person name="Jogler C."/>
        </authorList>
    </citation>
    <scope>NUCLEOTIDE SEQUENCE [LARGE SCALE GENOMIC DNA]</scope>
    <source>
        <strain evidence="3 4">Mal64</strain>
    </source>
</reference>
<name>A0A5C5ZQ89_9BACT</name>
<evidence type="ECO:0000313" key="3">
    <source>
        <dbReference type="EMBL" id="TWT88981.1"/>
    </source>
</evidence>
<comment type="caution">
    <text evidence="3">The sequence shown here is derived from an EMBL/GenBank/DDBJ whole genome shotgun (WGS) entry which is preliminary data.</text>
</comment>